<sequence length="229" mass="26636">MTHQRPNKTRKQPRRRFNIDVESLLSLPNKLGVFWKDTEGRYLGCNDMAAEMIMLPSRQEVVGRTDFDLPIRAEEAQWVREGDYLVKTLRRPSQFHYIVTLPQKKLEFITIKMPLFDAEGKITGIFGIDNFIDRHSFQAILPLLAEANCLTNNMQIIRPPTHSPLTKRQRDCLYYLARGMTAKQIAHQLNLSQRTVEHHLNTIKHKLNCHSRSELVEAALSMNLLANYR</sequence>
<dbReference type="SMART" id="SM00421">
    <property type="entry name" value="HTH_LUXR"/>
    <property type="match status" value="1"/>
</dbReference>
<evidence type="ECO:0000256" key="3">
    <source>
        <dbReference type="ARBA" id="ARBA00023163"/>
    </source>
</evidence>
<dbReference type="PRINTS" id="PR00038">
    <property type="entry name" value="HTHLUXR"/>
</dbReference>
<dbReference type="Pfam" id="PF00196">
    <property type="entry name" value="GerE"/>
    <property type="match status" value="1"/>
</dbReference>
<dbReference type="GO" id="GO:0003677">
    <property type="term" value="F:DNA binding"/>
    <property type="evidence" value="ECO:0007669"/>
    <property type="project" value="UniProtKB-KW"/>
</dbReference>
<dbReference type="OrthoDB" id="5637914at2"/>
<dbReference type="SUPFAM" id="SSF46894">
    <property type="entry name" value="C-terminal effector domain of the bipartite response regulators"/>
    <property type="match status" value="1"/>
</dbReference>
<accession>A0A370G1I2</accession>
<evidence type="ECO:0000256" key="2">
    <source>
        <dbReference type="ARBA" id="ARBA00023125"/>
    </source>
</evidence>
<evidence type="ECO:0000256" key="1">
    <source>
        <dbReference type="ARBA" id="ARBA00023015"/>
    </source>
</evidence>
<keyword evidence="6" id="KW-1185">Reference proteome</keyword>
<keyword evidence="3" id="KW-0804">Transcription</keyword>
<dbReference type="EMBL" id="QQAX01000037">
    <property type="protein sequence ID" value="RDI37592.1"/>
    <property type="molecule type" value="Genomic_DNA"/>
</dbReference>
<keyword evidence="1" id="KW-0805">Transcription regulation</keyword>
<feature type="domain" description="HTH luxR-type" evidence="4">
    <location>
        <begin position="158"/>
        <end position="223"/>
    </location>
</feature>
<dbReference type="AlphaFoldDB" id="A0A370G1I2"/>
<dbReference type="InterPro" id="IPR036388">
    <property type="entry name" value="WH-like_DNA-bd_sf"/>
</dbReference>
<dbReference type="Gene3D" id="3.30.450.20">
    <property type="entry name" value="PAS domain"/>
    <property type="match status" value="1"/>
</dbReference>
<gene>
    <name evidence="5" type="ORF">C8D86_13714</name>
</gene>
<dbReference type="PROSITE" id="PS50043">
    <property type="entry name" value="HTH_LUXR_2"/>
    <property type="match status" value="1"/>
</dbReference>
<dbReference type="InterPro" id="IPR035965">
    <property type="entry name" value="PAS-like_dom_sf"/>
</dbReference>
<proteinExistence type="predicted"/>
<dbReference type="Gene3D" id="1.10.10.10">
    <property type="entry name" value="Winged helix-like DNA-binding domain superfamily/Winged helix DNA-binding domain"/>
    <property type="match status" value="1"/>
</dbReference>
<dbReference type="GO" id="GO:0006355">
    <property type="term" value="P:regulation of DNA-templated transcription"/>
    <property type="evidence" value="ECO:0007669"/>
    <property type="project" value="InterPro"/>
</dbReference>
<protein>
    <submittedName>
        <fullName evidence="5">LuxR family transcriptional regulator</fullName>
    </submittedName>
</protein>
<dbReference type="InterPro" id="IPR000792">
    <property type="entry name" value="Tscrpt_reg_LuxR_C"/>
</dbReference>
<dbReference type="PANTHER" id="PTHR44688:SF16">
    <property type="entry name" value="DNA-BINDING TRANSCRIPTIONAL ACTIVATOR DEVR_DOSR"/>
    <property type="match status" value="1"/>
</dbReference>
<dbReference type="CDD" id="cd06170">
    <property type="entry name" value="LuxR_C_like"/>
    <property type="match status" value="1"/>
</dbReference>
<organism evidence="5 6">
    <name type="scientific">Aquicella lusitana</name>
    <dbReference type="NCBI Taxonomy" id="254246"/>
    <lineage>
        <taxon>Bacteria</taxon>
        <taxon>Pseudomonadati</taxon>
        <taxon>Pseudomonadota</taxon>
        <taxon>Gammaproteobacteria</taxon>
        <taxon>Legionellales</taxon>
        <taxon>Coxiellaceae</taxon>
        <taxon>Aquicella</taxon>
    </lineage>
</organism>
<comment type="caution">
    <text evidence="5">The sequence shown here is derived from an EMBL/GenBank/DDBJ whole genome shotgun (WGS) entry which is preliminary data.</text>
</comment>
<dbReference type="PANTHER" id="PTHR44688">
    <property type="entry name" value="DNA-BINDING TRANSCRIPTIONAL ACTIVATOR DEVR_DOSR"/>
    <property type="match status" value="1"/>
</dbReference>
<dbReference type="SUPFAM" id="SSF55785">
    <property type="entry name" value="PYP-like sensor domain (PAS domain)"/>
    <property type="match status" value="1"/>
</dbReference>
<evidence type="ECO:0000313" key="6">
    <source>
        <dbReference type="Proteomes" id="UP000254720"/>
    </source>
</evidence>
<evidence type="ECO:0000259" key="4">
    <source>
        <dbReference type="PROSITE" id="PS50043"/>
    </source>
</evidence>
<dbReference type="RefSeq" id="WP_114835420.1">
    <property type="nucleotide sequence ID" value="NZ_LR699114.1"/>
</dbReference>
<evidence type="ECO:0000313" key="5">
    <source>
        <dbReference type="EMBL" id="RDI37592.1"/>
    </source>
</evidence>
<dbReference type="Pfam" id="PF08448">
    <property type="entry name" value="PAS_4"/>
    <property type="match status" value="1"/>
</dbReference>
<keyword evidence="2" id="KW-0238">DNA-binding</keyword>
<dbReference type="InterPro" id="IPR016032">
    <property type="entry name" value="Sig_transdc_resp-reg_C-effctor"/>
</dbReference>
<dbReference type="Proteomes" id="UP000254720">
    <property type="component" value="Unassembled WGS sequence"/>
</dbReference>
<reference evidence="5 6" key="1">
    <citation type="submission" date="2018-07" db="EMBL/GenBank/DDBJ databases">
        <title>Genomic Encyclopedia of Type Strains, Phase IV (KMG-IV): sequencing the most valuable type-strain genomes for metagenomic binning, comparative biology and taxonomic classification.</title>
        <authorList>
            <person name="Goeker M."/>
        </authorList>
    </citation>
    <scope>NUCLEOTIDE SEQUENCE [LARGE SCALE GENOMIC DNA]</scope>
    <source>
        <strain evidence="5 6">DSM 16500</strain>
    </source>
</reference>
<dbReference type="InterPro" id="IPR013656">
    <property type="entry name" value="PAS_4"/>
</dbReference>
<name>A0A370G1I2_9COXI</name>